<dbReference type="Gene3D" id="2.160.20.10">
    <property type="entry name" value="Single-stranded right-handed beta-helix, Pectin lyase-like"/>
    <property type="match status" value="1"/>
</dbReference>
<name>A0ABP6YWW4_9ACTN</name>
<evidence type="ECO:0000256" key="1">
    <source>
        <dbReference type="ARBA" id="ARBA00001913"/>
    </source>
</evidence>
<dbReference type="Pfam" id="PF07602">
    <property type="entry name" value="DUF1565"/>
    <property type="match status" value="1"/>
</dbReference>
<evidence type="ECO:0000256" key="3">
    <source>
        <dbReference type="ARBA" id="ARBA00022525"/>
    </source>
</evidence>
<feature type="signal peptide" evidence="9">
    <location>
        <begin position="1"/>
        <end position="32"/>
    </location>
</feature>
<evidence type="ECO:0000259" key="10">
    <source>
        <dbReference type="SMART" id="SM00458"/>
    </source>
</evidence>
<dbReference type="SUPFAM" id="SSF50370">
    <property type="entry name" value="Ricin B-like lectins"/>
    <property type="match status" value="1"/>
</dbReference>
<evidence type="ECO:0000313" key="11">
    <source>
        <dbReference type="EMBL" id="GAA3589977.1"/>
    </source>
</evidence>
<dbReference type="Proteomes" id="UP001501074">
    <property type="component" value="Unassembled WGS sequence"/>
</dbReference>
<dbReference type="Pfam" id="PF22842">
    <property type="entry name" value="Pel9A-like_beta_helix"/>
    <property type="match status" value="1"/>
</dbReference>
<sequence>MKTGNHRLRRIAVGSVVAIAVAAGGATVAAVAANPSTTTATTTPVKGDVVTLINKNTTYCADVQGSSTAKGASVVSATCDSSDAFQQWTVDTSGTELGFVNKGSGLCLAVTDSTAGSSLVTTTCARTEAQFYAVKPSTTYFLIDNDQSELCLTDTGSKTLAPGKALSQQTCSTTASTDNWSFGTVSGSTPVTTTTTSASSGSSTGLSTGDIWVSTSGSDSAAGTKAAPYATIAKALSSVKAGQTIVLRGGTYKPTATLKPATSGTSSKRITIGSYTGENAVIDGSKISSDSWTWNQTASYMTVQDLEVKNALNHPVVCTSCAGVIYQRLRVHDNQETGIALRGDGTTNNQILDNDLYLNHDDATKGQNADGIAIKFGTGTGNVVKGNRMYNNADDGIDLWHFLSPVTIQDNWAYGNGVNRWNVSGWEGNGNGFKLGGDNLSANHIVKNNAAWDNNANGFTENSNTGSLTLTRNTAYDNAAAGFYFKISTSTLTGNVSVANATTATIGTGVKVSGNSWQSGTWSASSFKSVSATTAVGSRDADGTLPTVTFLVPSSSTTQGSTMTES</sequence>
<dbReference type="RefSeq" id="WP_231485337.1">
    <property type="nucleotide sequence ID" value="NZ_BAAAZO010000001.1"/>
</dbReference>
<comment type="caution">
    <text evidence="11">The sequence shown here is derived from an EMBL/GenBank/DDBJ whole genome shotgun (WGS) entry which is preliminary data.</text>
</comment>
<keyword evidence="6" id="KW-0106">Calcium</keyword>
<accession>A0ABP6YWW4</accession>
<dbReference type="InterPro" id="IPR053868">
    <property type="entry name" value="Pel9A-like_beta_helix"/>
</dbReference>
<evidence type="ECO:0000256" key="7">
    <source>
        <dbReference type="ARBA" id="ARBA00023239"/>
    </source>
</evidence>
<keyword evidence="3" id="KW-0964">Secreted</keyword>
<dbReference type="EMBL" id="BAAAZO010000001">
    <property type="protein sequence ID" value="GAA3589977.1"/>
    <property type="molecule type" value="Genomic_DNA"/>
</dbReference>
<dbReference type="SUPFAM" id="SSF51126">
    <property type="entry name" value="Pectin lyase-like"/>
    <property type="match status" value="1"/>
</dbReference>
<proteinExistence type="inferred from homology"/>
<evidence type="ECO:0000256" key="8">
    <source>
        <dbReference type="ARBA" id="ARBA00038263"/>
    </source>
</evidence>
<dbReference type="InterPro" id="IPR052052">
    <property type="entry name" value="Polysaccharide_Lyase_9"/>
</dbReference>
<dbReference type="SMART" id="SM00458">
    <property type="entry name" value="RICIN"/>
    <property type="match status" value="1"/>
</dbReference>
<comment type="similarity">
    <text evidence="8">Belongs to the polysaccharide lyase 9 family.</text>
</comment>
<dbReference type="InterPro" id="IPR006626">
    <property type="entry name" value="PbH1"/>
</dbReference>
<comment type="cofactor">
    <cofactor evidence="1">
        <name>Ca(2+)</name>
        <dbReference type="ChEBI" id="CHEBI:29108"/>
    </cofactor>
</comment>
<dbReference type="PROSITE" id="PS50231">
    <property type="entry name" value="RICIN_B_LECTIN"/>
    <property type="match status" value="1"/>
</dbReference>
<evidence type="ECO:0000256" key="9">
    <source>
        <dbReference type="SAM" id="SignalP"/>
    </source>
</evidence>
<feature type="domain" description="Ricin B lectin" evidence="10">
    <location>
        <begin position="47"/>
        <end position="183"/>
    </location>
</feature>
<dbReference type="InterPro" id="IPR011459">
    <property type="entry name" value="DUF1565"/>
</dbReference>
<dbReference type="SMART" id="SM00710">
    <property type="entry name" value="PbH1"/>
    <property type="match status" value="6"/>
</dbReference>
<keyword evidence="5 9" id="KW-0732">Signal</keyword>
<reference evidence="12" key="1">
    <citation type="journal article" date="2019" name="Int. J. Syst. Evol. Microbiol.">
        <title>The Global Catalogue of Microorganisms (GCM) 10K type strain sequencing project: providing services to taxonomists for standard genome sequencing and annotation.</title>
        <authorList>
            <consortium name="The Broad Institute Genomics Platform"/>
            <consortium name="The Broad Institute Genome Sequencing Center for Infectious Disease"/>
            <person name="Wu L."/>
            <person name="Ma J."/>
        </authorList>
    </citation>
    <scope>NUCLEOTIDE SEQUENCE [LARGE SCALE GENOMIC DNA]</scope>
    <source>
        <strain evidence="12">JCM 16902</strain>
    </source>
</reference>
<evidence type="ECO:0000313" key="12">
    <source>
        <dbReference type="Proteomes" id="UP001501074"/>
    </source>
</evidence>
<keyword evidence="7" id="KW-0456">Lyase</keyword>
<dbReference type="PANTHER" id="PTHR40088:SF1">
    <property type="entry name" value="PECTATE LYASE PEL9"/>
    <property type="match status" value="1"/>
</dbReference>
<organism evidence="11 12">
    <name type="scientific">Kineosporia mesophila</name>
    <dbReference type="NCBI Taxonomy" id="566012"/>
    <lineage>
        <taxon>Bacteria</taxon>
        <taxon>Bacillati</taxon>
        <taxon>Actinomycetota</taxon>
        <taxon>Actinomycetes</taxon>
        <taxon>Kineosporiales</taxon>
        <taxon>Kineosporiaceae</taxon>
        <taxon>Kineosporia</taxon>
    </lineage>
</organism>
<gene>
    <name evidence="11" type="ORF">GCM10022223_00570</name>
</gene>
<evidence type="ECO:0000256" key="6">
    <source>
        <dbReference type="ARBA" id="ARBA00022837"/>
    </source>
</evidence>
<dbReference type="InterPro" id="IPR000772">
    <property type="entry name" value="Ricin_B_lectin"/>
</dbReference>
<comment type="subcellular location">
    <subcellularLocation>
        <location evidence="2">Secreted</location>
    </subcellularLocation>
</comment>
<keyword evidence="12" id="KW-1185">Reference proteome</keyword>
<dbReference type="InterPro" id="IPR035992">
    <property type="entry name" value="Ricin_B-like_lectins"/>
</dbReference>
<protein>
    <recommendedName>
        <fullName evidence="10">Ricin B lectin domain-containing protein</fullName>
    </recommendedName>
</protein>
<evidence type="ECO:0000256" key="5">
    <source>
        <dbReference type="ARBA" id="ARBA00022729"/>
    </source>
</evidence>
<dbReference type="InterPro" id="IPR012334">
    <property type="entry name" value="Pectin_lyas_fold"/>
</dbReference>
<evidence type="ECO:0000256" key="2">
    <source>
        <dbReference type="ARBA" id="ARBA00004613"/>
    </source>
</evidence>
<dbReference type="InterPro" id="IPR011050">
    <property type="entry name" value="Pectin_lyase_fold/virulence"/>
</dbReference>
<dbReference type="Gene3D" id="2.80.10.50">
    <property type="match status" value="2"/>
</dbReference>
<keyword evidence="4" id="KW-0479">Metal-binding</keyword>
<dbReference type="CDD" id="cd00161">
    <property type="entry name" value="beta-trefoil_Ricin-like"/>
    <property type="match status" value="1"/>
</dbReference>
<evidence type="ECO:0000256" key="4">
    <source>
        <dbReference type="ARBA" id="ARBA00022723"/>
    </source>
</evidence>
<feature type="chain" id="PRO_5046649107" description="Ricin B lectin domain-containing protein" evidence="9">
    <location>
        <begin position="33"/>
        <end position="566"/>
    </location>
</feature>
<dbReference type="PANTHER" id="PTHR40088">
    <property type="entry name" value="PECTATE LYASE (EUROFUNG)"/>
    <property type="match status" value="1"/>
</dbReference>
<dbReference type="Pfam" id="PF00652">
    <property type="entry name" value="Ricin_B_lectin"/>
    <property type="match status" value="1"/>
</dbReference>